<dbReference type="Proteomes" id="UP000010475">
    <property type="component" value="Chromosome"/>
</dbReference>
<dbReference type="EMBL" id="CP003642">
    <property type="protein sequence ID" value="AFZ26850.1"/>
    <property type="molecule type" value="Genomic_DNA"/>
</dbReference>
<evidence type="ECO:0000256" key="3">
    <source>
        <dbReference type="ARBA" id="ARBA00022737"/>
    </source>
</evidence>
<dbReference type="Pfam" id="PF00132">
    <property type="entry name" value="Hexapep"/>
    <property type="match status" value="1"/>
</dbReference>
<evidence type="ECO:0000259" key="6">
    <source>
        <dbReference type="SMART" id="SM01266"/>
    </source>
</evidence>
<accession>K9X2H7</accession>
<reference evidence="7 8" key="1">
    <citation type="submission" date="2012-06" db="EMBL/GenBank/DDBJ databases">
        <title>Finished chromosome of genome of Cylindrospermum stagnale PCC 7417.</title>
        <authorList>
            <consortium name="US DOE Joint Genome Institute"/>
            <person name="Gugger M."/>
            <person name="Coursin T."/>
            <person name="Rippka R."/>
            <person name="Tandeau De Marsac N."/>
            <person name="Huntemann M."/>
            <person name="Wei C.-L."/>
            <person name="Han J."/>
            <person name="Detter J.C."/>
            <person name="Han C."/>
            <person name="Tapia R."/>
            <person name="Chen A."/>
            <person name="Kyrpides N."/>
            <person name="Mavromatis K."/>
            <person name="Markowitz V."/>
            <person name="Szeto E."/>
            <person name="Ivanova N."/>
            <person name="Pagani I."/>
            <person name="Pati A."/>
            <person name="Goodwin L."/>
            <person name="Nordberg H.P."/>
            <person name="Cantor M.N."/>
            <person name="Hua S.X."/>
            <person name="Woyke T."/>
            <person name="Kerfeld C.A."/>
        </authorList>
    </citation>
    <scope>NUCLEOTIDE SEQUENCE [LARGE SCALE GENOMIC DNA]</scope>
    <source>
        <strain evidence="7 8">PCC 7417</strain>
    </source>
</reference>
<protein>
    <recommendedName>
        <fullName evidence="5">Acetyltransferase</fullName>
        <ecNumber evidence="5">2.3.1.-</ecNumber>
    </recommendedName>
</protein>
<evidence type="ECO:0000256" key="4">
    <source>
        <dbReference type="ARBA" id="ARBA00023315"/>
    </source>
</evidence>
<dbReference type="InterPro" id="IPR039369">
    <property type="entry name" value="LacA-like"/>
</dbReference>
<dbReference type="STRING" id="56107.Cylst_4793"/>
<evidence type="ECO:0000313" key="8">
    <source>
        <dbReference type="Proteomes" id="UP000010475"/>
    </source>
</evidence>
<gene>
    <name evidence="7" type="ORF">Cylst_4793</name>
</gene>
<dbReference type="KEGG" id="csg:Cylst_4793"/>
<dbReference type="GO" id="GO:0008870">
    <property type="term" value="F:galactoside O-acetyltransferase activity"/>
    <property type="evidence" value="ECO:0007669"/>
    <property type="project" value="TreeGrafter"/>
</dbReference>
<dbReference type="Pfam" id="PF12464">
    <property type="entry name" value="Mac"/>
    <property type="match status" value="1"/>
</dbReference>
<proteinExistence type="inferred from homology"/>
<keyword evidence="2 5" id="KW-0808">Transferase</keyword>
<dbReference type="CDD" id="cd03357">
    <property type="entry name" value="LbH_MAT_GAT"/>
    <property type="match status" value="1"/>
</dbReference>
<comment type="similarity">
    <text evidence="1 5">Belongs to the transferase hexapeptide repeat family.</text>
</comment>
<organism evidence="7 8">
    <name type="scientific">Cylindrospermum stagnale PCC 7417</name>
    <dbReference type="NCBI Taxonomy" id="56107"/>
    <lineage>
        <taxon>Bacteria</taxon>
        <taxon>Bacillati</taxon>
        <taxon>Cyanobacteriota</taxon>
        <taxon>Cyanophyceae</taxon>
        <taxon>Nostocales</taxon>
        <taxon>Nostocaceae</taxon>
        <taxon>Cylindrospermum</taxon>
    </lineage>
</organism>
<sequence>MLKPLNSDMAKTEKQKMLAGELYLATDPELAAEHLRAGLLLKRYNATTGEQQKNRWQILQELFAKIGQKVTIVPPFHCDYGSNIYAGDNSYINYGCVILDCNIVNIGDNVLLAPYVQIYTAYHPTEPEIRLTGKELAAPITIGNNVWIGGGAIVCPGVTIGDHSSIGAGSVVVKDIPANVVAAGNPCRIIRHLT</sequence>
<keyword evidence="4 5" id="KW-0012">Acyltransferase</keyword>
<evidence type="ECO:0000256" key="2">
    <source>
        <dbReference type="ARBA" id="ARBA00022679"/>
    </source>
</evidence>
<evidence type="ECO:0000256" key="5">
    <source>
        <dbReference type="RuleBase" id="RU367021"/>
    </source>
</evidence>
<evidence type="ECO:0000313" key="7">
    <source>
        <dbReference type="EMBL" id="AFZ26850.1"/>
    </source>
</evidence>
<dbReference type="HOGENOM" id="CLU_051638_3_0_3"/>
<dbReference type="InterPro" id="IPR001451">
    <property type="entry name" value="Hexapep"/>
</dbReference>
<dbReference type="SMART" id="SM01266">
    <property type="entry name" value="Mac"/>
    <property type="match status" value="1"/>
</dbReference>
<dbReference type="AlphaFoldDB" id="K9X2H7"/>
<dbReference type="PANTHER" id="PTHR43017:SF1">
    <property type="entry name" value="ACETYLTRANSFERASE YJL218W-RELATED"/>
    <property type="match status" value="1"/>
</dbReference>
<dbReference type="InterPro" id="IPR011004">
    <property type="entry name" value="Trimer_LpxA-like_sf"/>
</dbReference>
<dbReference type="PROSITE" id="PS00101">
    <property type="entry name" value="HEXAPEP_TRANSFERASES"/>
    <property type="match status" value="1"/>
</dbReference>
<dbReference type="GO" id="GO:0043886">
    <property type="term" value="F:structural constituent of carboxysome shell"/>
    <property type="evidence" value="ECO:0007669"/>
    <property type="project" value="UniProtKB-ARBA"/>
</dbReference>
<dbReference type="EC" id="2.3.1.-" evidence="5"/>
<dbReference type="FunFam" id="2.160.10.10:FF:000008">
    <property type="entry name" value="Maltose O-acetyltransferase"/>
    <property type="match status" value="1"/>
</dbReference>
<keyword evidence="8" id="KW-1185">Reference proteome</keyword>
<dbReference type="GO" id="GO:0031470">
    <property type="term" value="C:carboxysome"/>
    <property type="evidence" value="ECO:0007669"/>
    <property type="project" value="UniProtKB-ARBA"/>
</dbReference>
<dbReference type="PATRIC" id="fig|56107.3.peg.5266"/>
<dbReference type="InterPro" id="IPR018357">
    <property type="entry name" value="Hexapep_transf_CS"/>
</dbReference>
<dbReference type="Gene3D" id="2.160.10.10">
    <property type="entry name" value="Hexapeptide repeat proteins"/>
    <property type="match status" value="1"/>
</dbReference>
<dbReference type="eggNOG" id="COG0110">
    <property type="taxonomic scope" value="Bacteria"/>
</dbReference>
<name>K9X2H7_9NOST</name>
<feature type="domain" description="Maltose/galactoside acetyltransferase" evidence="6">
    <location>
        <begin position="14"/>
        <end position="68"/>
    </location>
</feature>
<dbReference type="SUPFAM" id="SSF51161">
    <property type="entry name" value="Trimeric LpxA-like enzymes"/>
    <property type="match status" value="1"/>
</dbReference>
<keyword evidence="3" id="KW-0677">Repeat</keyword>
<dbReference type="InterPro" id="IPR024688">
    <property type="entry name" value="Mac_dom"/>
</dbReference>
<evidence type="ECO:0000256" key="1">
    <source>
        <dbReference type="ARBA" id="ARBA00007274"/>
    </source>
</evidence>
<dbReference type="PANTHER" id="PTHR43017">
    <property type="entry name" value="GALACTOSIDE O-ACETYLTRANSFERASE"/>
    <property type="match status" value="1"/>
</dbReference>